<evidence type="ECO:0000256" key="3">
    <source>
        <dbReference type="ARBA" id="ARBA00022989"/>
    </source>
</evidence>
<dbReference type="Gene3D" id="1.20.1250.20">
    <property type="entry name" value="MFS general substrate transporter like domains"/>
    <property type="match status" value="2"/>
</dbReference>
<dbReference type="Gene3D" id="3.40.50.1820">
    <property type="entry name" value="alpha/beta hydrolase"/>
    <property type="match status" value="2"/>
</dbReference>
<dbReference type="GO" id="GO:0097037">
    <property type="term" value="P:heme export"/>
    <property type="evidence" value="ECO:0007669"/>
    <property type="project" value="TreeGrafter"/>
</dbReference>
<feature type="transmembrane region" description="Helical" evidence="5">
    <location>
        <begin position="58"/>
        <end position="78"/>
    </location>
</feature>
<dbReference type="GO" id="GO:0015232">
    <property type="term" value="F:heme transmembrane transporter activity"/>
    <property type="evidence" value="ECO:0007669"/>
    <property type="project" value="TreeGrafter"/>
</dbReference>
<dbReference type="InterPro" id="IPR049680">
    <property type="entry name" value="FLVCR1-2_SLC49-like"/>
</dbReference>
<proteinExistence type="predicted"/>
<dbReference type="OrthoDB" id="422206at2759"/>
<keyword evidence="3 5" id="KW-1133">Transmembrane helix</keyword>
<feature type="transmembrane region" description="Helical" evidence="5">
    <location>
        <begin position="90"/>
        <end position="107"/>
    </location>
</feature>
<feature type="transmembrane region" description="Helical" evidence="5">
    <location>
        <begin position="242"/>
        <end position="267"/>
    </location>
</feature>
<evidence type="ECO:0000256" key="2">
    <source>
        <dbReference type="ARBA" id="ARBA00022692"/>
    </source>
</evidence>
<gene>
    <name evidence="6" type="ORF">B4U79_13974</name>
</gene>
<comment type="caution">
    <text evidence="6">The sequence shown here is derived from an EMBL/GenBank/DDBJ whole genome shotgun (WGS) entry which is preliminary data.</text>
</comment>
<feature type="transmembrane region" description="Helical" evidence="5">
    <location>
        <begin position="373"/>
        <end position="397"/>
    </location>
</feature>
<dbReference type="Pfam" id="PF07690">
    <property type="entry name" value="MFS_1"/>
    <property type="match status" value="1"/>
</dbReference>
<feature type="transmembrane region" description="Helical" evidence="5">
    <location>
        <begin position="279"/>
        <end position="298"/>
    </location>
</feature>
<dbReference type="SUPFAM" id="SSF53474">
    <property type="entry name" value="alpha/beta-Hydrolases"/>
    <property type="match status" value="1"/>
</dbReference>
<dbReference type="InterPro" id="IPR011701">
    <property type="entry name" value="MFS"/>
</dbReference>
<comment type="subcellular location">
    <subcellularLocation>
        <location evidence="1">Membrane</location>
        <topology evidence="1">Multi-pass membrane protein</topology>
    </subcellularLocation>
</comment>
<dbReference type="InterPro" id="IPR029058">
    <property type="entry name" value="AB_hydrolase_fold"/>
</dbReference>
<dbReference type="PANTHER" id="PTHR10924">
    <property type="entry name" value="MAJOR FACILITATOR SUPERFAMILY PROTEIN-RELATED"/>
    <property type="match status" value="1"/>
</dbReference>
<organism evidence="6 7">
    <name type="scientific">Dinothrombium tinctorium</name>
    <dbReference type="NCBI Taxonomy" id="1965070"/>
    <lineage>
        <taxon>Eukaryota</taxon>
        <taxon>Metazoa</taxon>
        <taxon>Ecdysozoa</taxon>
        <taxon>Arthropoda</taxon>
        <taxon>Chelicerata</taxon>
        <taxon>Arachnida</taxon>
        <taxon>Acari</taxon>
        <taxon>Acariformes</taxon>
        <taxon>Trombidiformes</taxon>
        <taxon>Prostigmata</taxon>
        <taxon>Anystina</taxon>
        <taxon>Parasitengona</taxon>
        <taxon>Trombidioidea</taxon>
        <taxon>Trombidiidae</taxon>
        <taxon>Dinothrombium</taxon>
    </lineage>
</organism>
<dbReference type="SUPFAM" id="SSF103473">
    <property type="entry name" value="MFS general substrate transporter"/>
    <property type="match status" value="1"/>
</dbReference>
<dbReference type="PANTHER" id="PTHR10924:SF4">
    <property type="entry name" value="GH15861P"/>
    <property type="match status" value="1"/>
</dbReference>
<keyword evidence="7" id="KW-1185">Reference proteome</keyword>
<feature type="transmembrane region" description="Helical" evidence="5">
    <location>
        <begin position="403"/>
        <end position="422"/>
    </location>
</feature>
<evidence type="ECO:0000256" key="1">
    <source>
        <dbReference type="ARBA" id="ARBA00004141"/>
    </source>
</evidence>
<sequence length="590" mass="66006">MTDTVENSQNNQIFVHYKRRYVIVLLLGLYTATNYFQHFEYAVIADVISSYYHVEVDAVDWTALLFNIGCFVFLYPTMKCISKFRFHTSMVLATAANAFGASLKLLAIQNSYFIILLIGQIFPAFVALFPMSLPAILGANWFKSEHVATVIGINNAFTAFGCVVAFLFPVLIFNELQTESEVSNALFWIEVALAALTTLIFVLTVLFVREKPKTPPSFAEQSRSYSDTNHHSVKDVARNKNYIFLLIIFSLVMSTSQVTTIVLNQAIKAQFDRSKANQILTIAGILSIMSGVPASFATGVLCKRCKQYKLLLITSCILLIIFLSLYTFGLYALNVAMIYAFIFLSGFICNGQMVLIMDYIVEVTYPYSESTTLNIATCVGSIPGLALVPAATILIRWIGAARANLLIVFVAIVNFIFSLFVANDLRRQRVNDESAQLIVKNKRPIILQHGLFSSGIDWIINSPGLGTEASTTIIRNLTVSNNLGFALSLFGYDVWLTNSRGNAYGINHTALDPHKGTSSWNLVHYGQGIQSKMFRKFDYGSKNKEKYGQETPPPYDLKNIKSKYIAILHSRNDWLATPKDVNFLRKEIRG</sequence>
<feature type="transmembrane region" description="Helical" evidence="5">
    <location>
        <begin position="310"/>
        <end position="332"/>
    </location>
</feature>
<protein>
    <submittedName>
        <fullName evidence="6">Feline leukemia virus subgroup C receptor-related protein 2-like protein</fullName>
    </submittedName>
</protein>
<dbReference type="Proteomes" id="UP000285301">
    <property type="component" value="Unassembled WGS sequence"/>
</dbReference>
<dbReference type="GO" id="GO:0020037">
    <property type="term" value="F:heme binding"/>
    <property type="evidence" value="ECO:0007669"/>
    <property type="project" value="TreeGrafter"/>
</dbReference>
<keyword evidence="2 5" id="KW-0812">Transmembrane</keyword>
<name>A0A3S3PHF6_9ACAR</name>
<keyword evidence="6" id="KW-0675">Receptor</keyword>
<feature type="transmembrane region" description="Helical" evidence="5">
    <location>
        <begin position="113"/>
        <end position="137"/>
    </location>
</feature>
<dbReference type="InterPro" id="IPR036259">
    <property type="entry name" value="MFS_trans_sf"/>
</dbReference>
<feature type="transmembrane region" description="Helical" evidence="5">
    <location>
        <begin position="338"/>
        <end position="361"/>
    </location>
</feature>
<feature type="transmembrane region" description="Helical" evidence="5">
    <location>
        <begin position="21"/>
        <end position="38"/>
    </location>
</feature>
<evidence type="ECO:0000313" key="7">
    <source>
        <dbReference type="Proteomes" id="UP000285301"/>
    </source>
</evidence>
<evidence type="ECO:0000313" key="6">
    <source>
        <dbReference type="EMBL" id="RWS09706.1"/>
    </source>
</evidence>
<dbReference type="EMBL" id="NCKU01002382">
    <property type="protein sequence ID" value="RWS09706.1"/>
    <property type="molecule type" value="Genomic_DNA"/>
</dbReference>
<reference evidence="6 7" key="1">
    <citation type="journal article" date="2018" name="Gigascience">
        <title>Genomes of trombidid mites reveal novel predicted allergens and laterally-transferred genes associated with secondary metabolism.</title>
        <authorList>
            <person name="Dong X."/>
            <person name="Chaisiri K."/>
            <person name="Xia D."/>
            <person name="Armstrong S.D."/>
            <person name="Fang Y."/>
            <person name="Donnelly M.J."/>
            <person name="Kadowaki T."/>
            <person name="McGarry J.W."/>
            <person name="Darby A.C."/>
            <person name="Makepeace B.L."/>
        </authorList>
    </citation>
    <scope>NUCLEOTIDE SEQUENCE [LARGE SCALE GENOMIC DNA]</scope>
    <source>
        <strain evidence="6">UoL-WK</strain>
    </source>
</reference>
<dbReference type="AlphaFoldDB" id="A0A3S3PHF6"/>
<accession>A0A3S3PHF6</accession>
<keyword evidence="4 5" id="KW-0472">Membrane</keyword>
<evidence type="ECO:0000256" key="5">
    <source>
        <dbReference type="SAM" id="Phobius"/>
    </source>
</evidence>
<feature type="transmembrane region" description="Helical" evidence="5">
    <location>
        <begin position="185"/>
        <end position="208"/>
    </location>
</feature>
<feature type="non-terminal residue" evidence="6">
    <location>
        <position position="590"/>
    </location>
</feature>
<dbReference type="GO" id="GO:0016020">
    <property type="term" value="C:membrane"/>
    <property type="evidence" value="ECO:0007669"/>
    <property type="project" value="UniProtKB-SubCell"/>
</dbReference>
<feature type="transmembrane region" description="Helical" evidence="5">
    <location>
        <begin position="149"/>
        <end position="173"/>
    </location>
</feature>
<evidence type="ECO:0000256" key="4">
    <source>
        <dbReference type="ARBA" id="ARBA00023136"/>
    </source>
</evidence>